<dbReference type="Proteomes" id="UP000593765">
    <property type="component" value="Chromosome"/>
</dbReference>
<dbReference type="RefSeq" id="WP_206290744.1">
    <property type="nucleotide sequence ID" value="NZ_CP063458.1"/>
</dbReference>
<evidence type="ECO:0000256" key="1">
    <source>
        <dbReference type="SAM" id="SignalP"/>
    </source>
</evidence>
<feature type="chain" id="PRO_5034796885" evidence="1">
    <location>
        <begin position="29"/>
        <end position="259"/>
    </location>
</feature>
<dbReference type="EMBL" id="CP063458">
    <property type="protein sequence ID" value="QOV87833.1"/>
    <property type="molecule type" value="Genomic_DNA"/>
</dbReference>
<dbReference type="GO" id="GO:0016787">
    <property type="term" value="F:hydrolase activity"/>
    <property type="evidence" value="ECO:0007669"/>
    <property type="project" value="InterPro"/>
</dbReference>
<dbReference type="InterPro" id="IPR010496">
    <property type="entry name" value="AL/BT2_dom"/>
</dbReference>
<dbReference type="Pfam" id="PF06439">
    <property type="entry name" value="3keto-disac_hyd"/>
    <property type="match status" value="1"/>
</dbReference>
<dbReference type="AlphaFoldDB" id="A0A7M2WQY2"/>
<proteinExistence type="predicted"/>
<organism evidence="3 4">
    <name type="scientific">Humisphaera borealis</name>
    <dbReference type="NCBI Taxonomy" id="2807512"/>
    <lineage>
        <taxon>Bacteria</taxon>
        <taxon>Pseudomonadati</taxon>
        <taxon>Planctomycetota</taxon>
        <taxon>Phycisphaerae</taxon>
        <taxon>Tepidisphaerales</taxon>
        <taxon>Tepidisphaeraceae</taxon>
        <taxon>Humisphaera</taxon>
    </lineage>
</organism>
<accession>A0A7M2WQY2</accession>
<name>A0A7M2WQY2_9BACT</name>
<evidence type="ECO:0000259" key="2">
    <source>
        <dbReference type="Pfam" id="PF06439"/>
    </source>
</evidence>
<keyword evidence="1" id="KW-0732">Signal</keyword>
<dbReference type="Gene3D" id="2.60.120.560">
    <property type="entry name" value="Exo-inulinase, domain 1"/>
    <property type="match status" value="1"/>
</dbReference>
<sequence length="259" mass="28450">MLQKKLIAGAAALALAGLVLSNGSYTRAADEKPAAAHGHASAANTLSDKDKSEGWKLLFDGKSIEHFRNYNKPTGPVSDKWVVKDGELVLTGKGGGDIITKDQYQNYELVLEYKITKGGNSGLMFGVIEQPKKPPYDSGPEIQIQDNVDGHDPQKAGWLYQLYQPPIDLKTGKPLDATKPVGEWNELRFKLAGGKGTVHMNGVKYVEFEVGSEDWNARLAKSKFAKWEAFGKSKKGHICLQDHGNEVAFRNIKIREVAK</sequence>
<reference evidence="3 4" key="1">
    <citation type="submission" date="2020-10" db="EMBL/GenBank/DDBJ databases">
        <title>Wide distribution of Phycisphaera-like planctomycetes from WD2101 soil group in peatlands and genome analysis of the first cultivated representative.</title>
        <authorList>
            <person name="Dedysh S.N."/>
            <person name="Beletsky A.V."/>
            <person name="Ivanova A."/>
            <person name="Kulichevskaya I.S."/>
            <person name="Suzina N.E."/>
            <person name="Philippov D.A."/>
            <person name="Rakitin A.L."/>
            <person name="Mardanov A.V."/>
            <person name="Ravin N.V."/>
        </authorList>
    </citation>
    <scope>NUCLEOTIDE SEQUENCE [LARGE SCALE GENOMIC DNA]</scope>
    <source>
        <strain evidence="3 4">M1803</strain>
    </source>
</reference>
<gene>
    <name evidence="3" type="ORF">IPV69_16260</name>
</gene>
<evidence type="ECO:0000313" key="3">
    <source>
        <dbReference type="EMBL" id="QOV87833.1"/>
    </source>
</evidence>
<protein>
    <submittedName>
        <fullName evidence="3">DUF1080 domain-containing protein</fullName>
    </submittedName>
</protein>
<keyword evidence="4" id="KW-1185">Reference proteome</keyword>
<feature type="domain" description="3-keto-alpha-glucoside-1,2-lyase/3-keto-2-hydroxy-glucal hydratase" evidence="2">
    <location>
        <begin position="54"/>
        <end position="255"/>
    </location>
</feature>
<evidence type="ECO:0000313" key="4">
    <source>
        <dbReference type="Proteomes" id="UP000593765"/>
    </source>
</evidence>
<feature type="signal peptide" evidence="1">
    <location>
        <begin position="1"/>
        <end position="28"/>
    </location>
</feature>
<dbReference type="KEGG" id="hbs:IPV69_16260"/>